<gene>
    <name evidence="17" type="primary">nodV</name>
    <name evidence="17" type="ORF">NO713_01704</name>
</gene>
<dbReference type="InterPro" id="IPR035965">
    <property type="entry name" value="PAS-like_dom_sf"/>
</dbReference>
<keyword evidence="7" id="KW-0547">Nucleotide-binding</keyword>
<accession>A0A9W4CHY8</accession>
<dbReference type="SMART" id="SM00086">
    <property type="entry name" value="PAC"/>
    <property type="match status" value="3"/>
</dbReference>
<keyword evidence="11" id="KW-0902">Two-component regulatory system</keyword>
<dbReference type="InterPro" id="IPR001610">
    <property type="entry name" value="PAC"/>
</dbReference>
<dbReference type="Pfam" id="PF13426">
    <property type="entry name" value="PAS_9"/>
    <property type="match status" value="1"/>
</dbReference>
<evidence type="ECO:0000259" key="15">
    <source>
        <dbReference type="PROSITE" id="PS50112"/>
    </source>
</evidence>
<evidence type="ECO:0000256" key="3">
    <source>
        <dbReference type="ARBA" id="ARBA00012438"/>
    </source>
</evidence>
<feature type="domain" description="PAC" evidence="16">
    <location>
        <begin position="352"/>
        <end position="404"/>
    </location>
</feature>
<evidence type="ECO:0000256" key="13">
    <source>
        <dbReference type="SAM" id="Coils"/>
    </source>
</evidence>
<dbReference type="NCBIfam" id="TIGR00229">
    <property type="entry name" value="sensory_box"/>
    <property type="match status" value="3"/>
</dbReference>
<dbReference type="Pfam" id="PF13493">
    <property type="entry name" value="DUF4118"/>
    <property type="match status" value="1"/>
</dbReference>
<evidence type="ECO:0000259" key="16">
    <source>
        <dbReference type="PROSITE" id="PS50113"/>
    </source>
</evidence>
<dbReference type="InterPro" id="IPR000700">
    <property type="entry name" value="PAS-assoc_C"/>
</dbReference>
<feature type="domain" description="PAC" evidence="16">
    <location>
        <begin position="199"/>
        <end position="251"/>
    </location>
</feature>
<dbReference type="SUPFAM" id="SSF55785">
    <property type="entry name" value="PYP-like sensor domain (PAS domain)"/>
    <property type="match status" value="3"/>
</dbReference>
<name>A0A9W4CHY8_9CYAN</name>
<keyword evidence="8" id="KW-0418">Kinase</keyword>
<dbReference type="KEGG" id="ppsu:NO713_01704"/>
<dbReference type="EMBL" id="LR882967">
    <property type="protein sequence ID" value="CAD5937630.1"/>
    <property type="molecule type" value="Genomic_DNA"/>
</dbReference>
<dbReference type="CDD" id="cd00130">
    <property type="entry name" value="PAS"/>
    <property type="match status" value="3"/>
</dbReference>
<dbReference type="InterPro" id="IPR025201">
    <property type="entry name" value="KdpD_TM"/>
</dbReference>
<evidence type="ECO:0000256" key="14">
    <source>
        <dbReference type="SAM" id="Phobius"/>
    </source>
</evidence>
<dbReference type="Gene3D" id="1.20.120.620">
    <property type="entry name" value="Backbone structure of the membrane domain of e. Coli histidine kinase receptor kdpd"/>
    <property type="match status" value="1"/>
</dbReference>
<keyword evidence="12 14" id="KW-0472">Membrane</keyword>
<feature type="domain" description="PAS" evidence="15">
    <location>
        <begin position="400"/>
        <end position="476"/>
    </location>
</feature>
<dbReference type="SMART" id="SM00091">
    <property type="entry name" value="PAS"/>
    <property type="match status" value="3"/>
</dbReference>
<dbReference type="PROSITE" id="PS50113">
    <property type="entry name" value="PAC"/>
    <property type="match status" value="2"/>
</dbReference>
<organism evidence="17 18">
    <name type="scientific">Planktothrix pseudagardhii</name>
    <dbReference type="NCBI Taxonomy" id="132604"/>
    <lineage>
        <taxon>Bacteria</taxon>
        <taxon>Bacillati</taxon>
        <taxon>Cyanobacteriota</taxon>
        <taxon>Cyanophyceae</taxon>
        <taxon>Oscillatoriophycideae</taxon>
        <taxon>Oscillatoriales</taxon>
        <taxon>Microcoleaceae</taxon>
        <taxon>Planktothrix</taxon>
    </lineage>
</organism>
<proteinExistence type="predicted"/>
<comment type="catalytic activity">
    <reaction evidence="1">
        <text>ATP + protein L-histidine = ADP + protein N-phospho-L-histidine.</text>
        <dbReference type="EC" id="2.7.13.3"/>
    </reaction>
</comment>
<keyword evidence="9" id="KW-0067">ATP-binding</keyword>
<feature type="coiled-coil region" evidence="13">
    <location>
        <begin position="520"/>
        <end position="547"/>
    </location>
</feature>
<dbReference type="RefSeq" id="WP_254173537.1">
    <property type="nucleotide sequence ID" value="NZ_LR882967.1"/>
</dbReference>
<dbReference type="PROSITE" id="PS50112">
    <property type="entry name" value="PAS"/>
    <property type="match status" value="2"/>
</dbReference>
<dbReference type="InterPro" id="IPR013655">
    <property type="entry name" value="PAS_fold_3"/>
</dbReference>
<evidence type="ECO:0000256" key="1">
    <source>
        <dbReference type="ARBA" id="ARBA00000085"/>
    </source>
</evidence>
<evidence type="ECO:0000256" key="9">
    <source>
        <dbReference type="ARBA" id="ARBA00022840"/>
    </source>
</evidence>
<evidence type="ECO:0000256" key="12">
    <source>
        <dbReference type="ARBA" id="ARBA00023136"/>
    </source>
</evidence>
<keyword evidence="18" id="KW-1185">Reference proteome</keyword>
<dbReference type="GO" id="GO:0004673">
    <property type="term" value="F:protein histidine kinase activity"/>
    <property type="evidence" value="ECO:0007669"/>
    <property type="project" value="UniProtKB-EC"/>
</dbReference>
<evidence type="ECO:0000256" key="7">
    <source>
        <dbReference type="ARBA" id="ARBA00022741"/>
    </source>
</evidence>
<feature type="transmembrane region" description="Helical" evidence="14">
    <location>
        <begin position="31"/>
        <end position="50"/>
    </location>
</feature>
<comment type="subcellular location">
    <subcellularLocation>
        <location evidence="2">Membrane</location>
        <topology evidence="2">Multi-pass membrane protein</topology>
    </subcellularLocation>
</comment>
<dbReference type="AlphaFoldDB" id="A0A9W4CHY8"/>
<dbReference type="Gene3D" id="3.30.450.20">
    <property type="entry name" value="PAS domain"/>
    <property type="match status" value="3"/>
</dbReference>
<dbReference type="PANTHER" id="PTHR43304:SF1">
    <property type="entry name" value="PAC DOMAIN-CONTAINING PROTEIN"/>
    <property type="match status" value="1"/>
</dbReference>
<dbReference type="Pfam" id="PF08447">
    <property type="entry name" value="PAS_3"/>
    <property type="match status" value="2"/>
</dbReference>
<evidence type="ECO:0000256" key="6">
    <source>
        <dbReference type="ARBA" id="ARBA00022692"/>
    </source>
</evidence>
<dbReference type="InterPro" id="IPR038318">
    <property type="entry name" value="KdpD_sf"/>
</dbReference>
<dbReference type="GO" id="GO:0005524">
    <property type="term" value="F:ATP binding"/>
    <property type="evidence" value="ECO:0007669"/>
    <property type="project" value="UniProtKB-KW"/>
</dbReference>
<keyword evidence="6 14" id="KW-0812">Transmembrane</keyword>
<dbReference type="InterPro" id="IPR052162">
    <property type="entry name" value="Sensor_kinase/Photoreceptor"/>
</dbReference>
<feature type="domain" description="PAS" evidence="15">
    <location>
        <begin position="124"/>
        <end position="196"/>
    </location>
</feature>
<feature type="coiled-coil region" evidence="13">
    <location>
        <begin position="99"/>
        <end position="126"/>
    </location>
</feature>
<dbReference type="EC" id="2.7.13.3" evidence="3"/>
<evidence type="ECO:0000256" key="5">
    <source>
        <dbReference type="ARBA" id="ARBA00022679"/>
    </source>
</evidence>
<evidence type="ECO:0000256" key="10">
    <source>
        <dbReference type="ARBA" id="ARBA00022989"/>
    </source>
</evidence>
<keyword evidence="4" id="KW-0597">Phosphoprotein</keyword>
<keyword evidence="5 17" id="KW-0808">Transferase</keyword>
<sequence>MMKFYQRFLPYAVAIGSTAIALLLTLNLEPFLTQSVSVFFFVAITVSTWYGGLKPGLVAIFLSTLAVNIFFVPPLGQFTTLTISDFIRLASFSLVAVVIHLLSHSLKNSKRRIEQLSQQLLEKNAEQLRMVLSAAQMGLWDWNILTGEIYWSPEHERLLGLTVGTFDGRYETFKACLHPQDHEKFNQVIERSLKERVPHQHEYRVIWPDGSIHWIEGRGQGFYDESGQPVRMTGTVMAIDERKQINTELEARVAERTTELSEVNQHLEEVLTALQESEERRRLALDLTHIGFWDLHLPSGKLIWNDNLFTLHGLVPDSIEPSYELSRSIVHPDDVDWVEQQFLESIKNHTDFSIEYRLIHPDGSVHWVMPRGKAIYNESGQPVRSLGVLLDIGDYKRDQQMLDLQAVITRNMAESICLIKVDNQVIVYANPKFEQMFGYEAGELNGQFVSIVNYATKEVTAEDVSEVIISAILQNGEATYEVHNIKKDGTPFWCRATASVFKHSEYGDVLVVVQQDITIAKHLEAVRQQAEKKLRQSEANFRSLSESSPIGIFI</sequence>
<dbReference type="GO" id="GO:0000160">
    <property type="term" value="P:phosphorelay signal transduction system"/>
    <property type="evidence" value="ECO:0007669"/>
    <property type="project" value="UniProtKB-KW"/>
</dbReference>
<evidence type="ECO:0000313" key="17">
    <source>
        <dbReference type="EMBL" id="CAD5937630.1"/>
    </source>
</evidence>
<protein>
    <recommendedName>
        <fullName evidence="3">histidine kinase</fullName>
        <ecNumber evidence="3">2.7.13.3</ecNumber>
    </recommendedName>
</protein>
<dbReference type="Gene3D" id="2.10.70.100">
    <property type="match status" value="2"/>
</dbReference>
<evidence type="ECO:0000256" key="11">
    <source>
        <dbReference type="ARBA" id="ARBA00023012"/>
    </source>
</evidence>
<keyword evidence="13" id="KW-0175">Coiled coil</keyword>
<evidence type="ECO:0000256" key="4">
    <source>
        <dbReference type="ARBA" id="ARBA00022553"/>
    </source>
</evidence>
<reference evidence="17" key="1">
    <citation type="submission" date="2020-09" db="EMBL/GenBank/DDBJ databases">
        <authorList>
            <person name="Blom J."/>
        </authorList>
    </citation>
    <scope>NUCLEOTIDE SEQUENCE</scope>
    <source>
        <strain evidence="17">No.713</strain>
    </source>
</reference>
<dbReference type="Proteomes" id="UP001153719">
    <property type="component" value="Chromosome"/>
</dbReference>
<dbReference type="InterPro" id="IPR000014">
    <property type="entry name" value="PAS"/>
</dbReference>
<keyword evidence="10 14" id="KW-1133">Transmembrane helix</keyword>
<evidence type="ECO:0000256" key="8">
    <source>
        <dbReference type="ARBA" id="ARBA00022777"/>
    </source>
</evidence>
<dbReference type="PANTHER" id="PTHR43304">
    <property type="entry name" value="PHYTOCHROME-LIKE PROTEIN CPH1"/>
    <property type="match status" value="1"/>
</dbReference>
<feature type="transmembrane region" description="Helical" evidence="14">
    <location>
        <begin position="57"/>
        <end position="74"/>
    </location>
</feature>
<evidence type="ECO:0000313" key="18">
    <source>
        <dbReference type="Proteomes" id="UP001153719"/>
    </source>
</evidence>
<evidence type="ECO:0000256" key="2">
    <source>
        <dbReference type="ARBA" id="ARBA00004141"/>
    </source>
</evidence>
<dbReference type="GO" id="GO:0016020">
    <property type="term" value="C:membrane"/>
    <property type="evidence" value="ECO:0007669"/>
    <property type="project" value="UniProtKB-SubCell"/>
</dbReference>